<protein>
    <submittedName>
        <fullName evidence="1">Uncharacterized protein</fullName>
    </submittedName>
</protein>
<evidence type="ECO:0000313" key="2">
    <source>
        <dbReference type="Proteomes" id="UP000009325"/>
    </source>
</evidence>
<dbReference type="EMBL" id="CALZ01000158">
    <property type="protein sequence ID" value="CCK84593.1"/>
    <property type="molecule type" value="Genomic_DNA"/>
</dbReference>
<name>K0NTR0_9LACO</name>
<proteinExistence type="predicted"/>
<dbReference type="Proteomes" id="UP000009325">
    <property type="component" value="Unassembled WGS sequence"/>
</dbReference>
<organism evidence="1 2">
    <name type="scientific">Lactobacillus equicursoris 66c</name>
    <dbReference type="NCBI Taxonomy" id="872326"/>
    <lineage>
        <taxon>Bacteria</taxon>
        <taxon>Bacillati</taxon>
        <taxon>Bacillota</taxon>
        <taxon>Bacilli</taxon>
        <taxon>Lactobacillales</taxon>
        <taxon>Lactobacillaceae</taxon>
        <taxon>Lactobacillus</taxon>
    </lineage>
</organism>
<reference evidence="1 2" key="1">
    <citation type="submission" date="2012-08" db="EMBL/GenBank/DDBJ databases">
        <title>Draft Genome Sequences of Lactobacillus equicursoris CIP 110162T, isolated from thoroughbred racehorse feces and Lactobacillus sp. CRBIP 24.137 isolated from urine of human.</title>
        <authorList>
            <person name="Cousin S."/>
            <person name="Loux V."/>
            <person name="Ma L."/>
            <person name="Creno S."/>
            <person name="Clermont D."/>
            <person name="Bizet C."/>
            <person name="Bouchier C."/>
        </authorList>
    </citation>
    <scope>NUCLEOTIDE SEQUENCE [LARGE SCALE GENOMIC DNA]</scope>
    <source>
        <strain evidence="1 2">66c</strain>
    </source>
</reference>
<accession>K0NTR0</accession>
<dbReference type="AlphaFoldDB" id="K0NTR0"/>
<sequence length="39" mass="4360">MHSGQTYNFGAWNNSAYNQTVDASNQVTGQDRLDKLAKK</sequence>
<evidence type="ECO:0000313" key="1">
    <source>
        <dbReference type="EMBL" id="CCK84593.1"/>
    </source>
</evidence>
<gene>
    <name evidence="1" type="ORF">BN146_10335</name>
</gene>
<comment type="caution">
    <text evidence="1">The sequence shown here is derived from an EMBL/GenBank/DDBJ whole genome shotgun (WGS) entry which is preliminary data.</text>
</comment>